<evidence type="ECO:0000313" key="5">
    <source>
        <dbReference type="EMBL" id="KAK7502194.1"/>
    </source>
</evidence>
<evidence type="ECO:0000256" key="2">
    <source>
        <dbReference type="ARBA" id="ARBA00023043"/>
    </source>
</evidence>
<evidence type="ECO:0000256" key="3">
    <source>
        <dbReference type="PROSITE-ProRule" id="PRU00023"/>
    </source>
</evidence>
<feature type="repeat" description="ANK" evidence="3">
    <location>
        <begin position="252"/>
        <end position="282"/>
    </location>
</feature>
<dbReference type="Proteomes" id="UP001519460">
    <property type="component" value="Unassembled WGS sequence"/>
</dbReference>
<sequence>MLSLGNIESVLHDLQQGIPRRHAHNVLNLVTVWNDLREAVRNDQVPFPITDLTVLRLCRGETSLDALDLNDINRMVVADHVDLFHFGLLDRVTSESTDNKCLPETLSCGISGGCSGTINRDIPFFLGLCIPNPCSGNPYRFTVLHIAALLGQDELCRGLVQRGASLLQKDVRGNTALMLALASGHPTLASTLISLCPREKVSEFVNARNVNGMTALHFAVAFGRHSMVDVLLSLGANVNGDTPDEVPERYARSPTPLHLAIAADHHEGNVNLTSKLLELGADQTRLADIPHVVHVPPAGQRLLVSEGRSSLAVTVLALGAAYLTDRYNPSYGTLGKGTPFHWAVRLGAVTCIRRLLEDVPADLEGQTSDGATPLMVACRFAVTESVRELIKQGARLNVSDRLGATPVHYLILAHGLDCRICPVRERSDGEDCLQCCAHYQTACTCTRSQMIPISAVHDTLDWLLDQREKPQRLSDTKVNLSAQPVVRSVGDNNRAMFDAVRTRIAGINTLDTTSVTADETHCLSETGTSGSVTADGTRSSCETGTSGWVTVGDTHGSCGTRTSGNVTAEVETFAETWPLCVPSLVQYAVLSRAPSILLRLIQAGEDFTSPDASGVTPMMCAAGLRACPETSLLMAKVLVQHGAATFEPRVLNLNWKHPSPAGLAFFYSDHKLLELLNHSGGLTPAEVSEMLDYLGGVRFQDLGRPFRRSCSRADMLMVGKLEVLAGQPRSLSDLCRLEIVHTIGARADHVTQLRRLPLPSLIQKSLELHA</sequence>
<dbReference type="Pfam" id="PF12796">
    <property type="entry name" value="Ank_2"/>
    <property type="match status" value="2"/>
</dbReference>
<feature type="repeat" description="ANK" evidence="3">
    <location>
        <begin position="139"/>
        <end position="171"/>
    </location>
</feature>
<dbReference type="AlphaFoldDB" id="A0ABD0LT55"/>
<dbReference type="InterPro" id="IPR036770">
    <property type="entry name" value="Ankyrin_rpt-contain_sf"/>
</dbReference>
<dbReference type="PANTHER" id="PTHR24198:SF165">
    <property type="entry name" value="ANKYRIN REPEAT-CONTAINING PROTEIN-RELATED"/>
    <property type="match status" value="1"/>
</dbReference>
<dbReference type="InterPro" id="IPR002110">
    <property type="entry name" value="Ankyrin_rpt"/>
</dbReference>
<dbReference type="Gene3D" id="1.25.40.20">
    <property type="entry name" value="Ankyrin repeat-containing domain"/>
    <property type="match status" value="3"/>
</dbReference>
<keyword evidence="1" id="KW-0677">Repeat</keyword>
<proteinExistence type="predicted"/>
<feature type="domain" description="SOCS box" evidence="4">
    <location>
        <begin position="727"/>
        <end position="770"/>
    </location>
</feature>
<feature type="repeat" description="ANK" evidence="3">
    <location>
        <begin position="369"/>
        <end position="401"/>
    </location>
</feature>
<dbReference type="EMBL" id="JACVVK020000027">
    <property type="protein sequence ID" value="KAK7502194.1"/>
    <property type="molecule type" value="Genomic_DNA"/>
</dbReference>
<comment type="caution">
    <text evidence="5">The sequence shown here is derived from an EMBL/GenBank/DDBJ whole genome shotgun (WGS) entry which is preliminary data.</text>
</comment>
<accession>A0ABD0LT55</accession>
<dbReference type="PROSITE" id="PS50088">
    <property type="entry name" value="ANK_REPEAT"/>
    <property type="match status" value="4"/>
</dbReference>
<keyword evidence="2 3" id="KW-0040">ANK repeat</keyword>
<dbReference type="PANTHER" id="PTHR24198">
    <property type="entry name" value="ANKYRIN REPEAT AND PROTEIN KINASE DOMAIN-CONTAINING PROTEIN"/>
    <property type="match status" value="1"/>
</dbReference>
<dbReference type="CDD" id="cd03587">
    <property type="entry name" value="SOCS"/>
    <property type="match status" value="1"/>
</dbReference>
<name>A0ABD0LT55_9CAEN</name>
<evidence type="ECO:0000256" key="1">
    <source>
        <dbReference type="ARBA" id="ARBA00022737"/>
    </source>
</evidence>
<dbReference type="SMART" id="SM00969">
    <property type="entry name" value="SOCS_box"/>
    <property type="match status" value="1"/>
</dbReference>
<dbReference type="SUPFAM" id="SSF48403">
    <property type="entry name" value="Ankyrin repeat"/>
    <property type="match status" value="1"/>
</dbReference>
<gene>
    <name evidence="5" type="ORF">BaRGS_00006558</name>
</gene>
<organism evidence="5 6">
    <name type="scientific">Batillaria attramentaria</name>
    <dbReference type="NCBI Taxonomy" id="370345"/>
    <lineage>
        <taxon>Eukaryota</taxon>
        <taxon>Metazoa</taxon>
        <taxon>Spiralia</taxon>
        <taxon>Lophotrochozoa</taxon>
        <taxon>Mollusca</taxon>
        <taxon>Gastropoda</taxon>
        <taxon>Caenogastropoda</taxon>
        <taxon>Sorbeoconcha</taxon>
        <taxon>Cerithioidea</taxon>
        <taxon>Batillariidae</taxon>
        <taxon>Batillaria</taxon>
    </lineage>
</organism>
<keyword evidence="6" id="KW-1185">Reference proteome</keyword>
<protein>
    <recommendedName>
        <fullName evidence="4">SOCS box domain-containing protein</fullName>
    </recommendedName>
</protein>
<evidence type="ECO:0000313" key="6">
    <source>
        <dbReference type="Proteomes" id="UP001519460"/>
    </source>
</evidence>
<dbReference type="Pfam" id="PF07525">
    <property type="entry name" value="SOCS_box"/>
    <property type="match status" value="1"/>
</dbReference>
<dbReference type="InterPro" id="IPR001496">
    <property type="entry name" value="SOCS_box"/>
</dbReference>
<feature type="repeat" description="ANK" evidence="3">
    <location>
        <begin position="211"/>
        <end position="243"/>
    </location>
</feature>
<dbReference type="PROSITE" id="PS50225">
    <property type="entry name" value="SOCS"/>
    <property type="match status" value="1"/>
</dbReference>
<dbReference type="PROSITE" id="PS50297">
    <property type="entry name" value="ANK_REP_REGION"/>
    <property type="match status" value="3"/>
</dbReference>
<reference evidence="5 6" key="1">
    <citation type="journal article" date="2023" name="Sci. Data">
        <title>Genome assembly of the Korean intertidal mud-creeper Batillaria attramentaria.</title>
        <authorList>
            <person name="Patra A.K."/>
            <person name="Ho P.T."/>
            <person name="Jun S."/>
            <person name="Lee S.J."/>
            <person name="Kim Y."/>
            <person name="Won Y.J."/>
        </authorList>
    </citation>
    <scope>NUCLEOTIDE SEQUENCE [LARGE SCALE GENOMIC DNA]</scope>
    <source>
        <strain evidence="5">Wonlab-2016</strain>
    </source>
</reference>
<dbReference type="SMART" id="SM00248">
    <property type="entry name" value="ANK"/>
    <property type="match status" value="7"/>
</dbReference>
<evidence type="ECO:0000259" key="4">
    <source>
        <dbReference type="PROSITE" id="PS50225"/>
    </source>
</evidence>